<feature type="transmembrane region" description="Helical" evidence="2">
    <location>
        <begin position="12"/>
        <end position="31"/>
    </location>
</feature>
<gene>
    <name evidence="3" type="ORF">HNQ51_000600</name>
</gene>
<dbReference type="SUPFAM" id="SSF54523">
    <property type="entry name" value="Pili subunits"/>
    <property type="match status" value="1"/>
</dbReference>
<dbReference type="InterPro" id="IPR031982">
    <property type="entry name" value="PilE-like"/>
</dbReference>
<dbReference type="InterPro" id="IPR045584">
    <property type="entry name" value="Pilin-like"/>
</dbReference>
<evidence type="ECO:0000313" key="4">
    <source>
        <dbReference type="Proteomes" id="UP000554837"/>
    </source>
</evidence>
<sequence length="146" mass="15537">MKAKNCLPNGFTLIELMITVAIVGILAAVALPSYRDYVRRGALPDGTAGLSTLRVKLEQYYQDFRNFGAASCSNGTIDLGKLADKFTITCVLQNSGQGYIATATGKAGTPADGHEYTIDQDNNPTTVTFKGGASGKSCWLMRGDEC</sequence>
<protein>
    <submittedName>
        <fullName evidence="3">Type IV pilus assembly protein PilE</fullName>
    </submittedName>
</protein>
<evidence type="ECO:0000256" key="2">
    <source>
        <dbReference type="SAM" id="Phobius"/>
    </source>
</evidence>
<dbReference type="GO" id="GO:0015627">
    <property type="term" value="C:type II protein secretion system complex"/>
    <property type="evidence" value="ECO:0007669"/>
    <property type="project" value="InterPro"/>
</dbReference>
<dbReference type="GO" id="GO:0015628">
    <property type="term" value="P:protein secretion by the type II secretion system"/>
    <property type="evidence" value="ECO:0007669"/>
    <property type="project" value="InterPro"/>
</dbReference>
<dbReference type="RefSeq" id="WP_138857626.1">
    <property type="nucleotide sequence ID" value="NZ_CP040709.1"/>
</dbReference>
<dbReference type="InterPro" id="IPR000983">
    <property type="entry name" value="Bac_GSPG_pilin"/>
</dbReference>
<dbReference type="GO" id="GO:0043683">
    <property type="term" value="P:type IV pilus assembly"/>
    <property type="evidence" value="ECO:0007669"/>
    <property type="project" value="InterPro"/>
</dbReference>
<dbReference type="OrthoDB" id="8592370at2"/>
<comment type="caution">
    <text evidence="3">The sequence shown here is derived from an EMBL/GenBank/DDBJ whole genome shotgun (WGS) entry which is preliminary data.</text>
</comment>
<dbReference type="Pfam" id="PF16732">
    <property type="entry name" value="ComP_DUS"/>
    <property type="match status" value="1"/>
</dbReference>
<keyword evidence="1" id="KW-0488">Methylation</keyword>
<keyword evidence="2" id="KW-0472">Membrane</keyword>
<dbReference type="InterPro" id="IPR012902">
    <property type="entry name" value="N_methyl_site"/>
</dbReference>
<name>A0A840RX73_9BURK</name>
<dbReference type="AlphaFoldDB" id="A0A840RX73"/>
<evidence type="ECO:0000256" key="1">
    <source>
        <dbReference type="ARBA" id="ARBA00022481"/>
    </source>
</evidence>
<evidence type="ECO:0000313" key="3">
    <source>
        <dbReference type="EMBL" id="MBB5203307.1"/>
    </source>
</evidence>
<dbReference type="Pfam" id="PF07963">
    <property type="entry name" value="N_methyl"/>
    <property type="match status" value="1"/>
</dbReference>
<dbReference type="EMBL" id="JACHHO010000001">
    <property type="protein sequence ID" value="MBB5203307.1"/>
    <property type="molecule type" value="Genomic_DNA"/>
</dbReference>
<organism evidence="3 4">
    <name type="scientific">Inhella inkyongensis</name>
    <dbReference type="NCBI Taxonomy" id="392593"/>
    <lineage>
        <taxon>Bacteria</taxon>
        <taxon>Pseudomonadati</taxon>
        <taxon>Pseudomonadota</taxon>
        <taxon>Betaproteobacteria</taxon>
        <taxon>Burkholderiales</taxon>
        <taxon>Sphaerotilaceae</taxon>
        <taxon>Inhella</taxon>
    </lineage>
</organism>
<reference evidence="3 4" key="1">
    <citation type="submission" date="2020-08" db="EMBL/GenBank/DDBJ databases">
        <title>Genomic Encyclopedia of Type Strains, Phase IV (KMG-IV): sequencing the most valuable type-strain genomes for metagenomic binning, comparative biology and taxonomic classification.</title>
        <authorList>
            <person name="Goeker M."/>
        </authorList>
    </citation>
    <scope>NUCLEOTIDE SEQUENCE [LARGE SCALE GENOMIC DNA]</scope>
    <source>
        <strain evidence="3 4">DSM 23958</strain>
    </source>
</reference>
<accession>A0A840RX73</accession>
<keyword evidence="2" id="KW-1133">Transmembrane helix</keyword>
<keyword evidence="4" id="KW-1185">Reference proteome</keyword>
<dbReference type="Proteomes" id="UP000554837">
    <property type="component" value="Unassembled WGS sequence"/>
</dbReference>
<dbReference type="Gene3D" id="3.30.700.10">
    <property type="entry name" value="Glycoprotein, Type 4 Pilin"/>
    <property type="match status" value="1"/>
</dbReference>
<dbReference type="PRINTS" id="PR00813">
    <property type="entry name" value="BCTERIALGSPG"/>
</dbReference>
<keyword evidence="2" id="KW-0812">Transmembrane</keyword>
<proteinExistence type="predicted"/>
<dbReference type="NCBIfam" id="TIGR02532">
    <property type="entry name" value="IV_pilin_GFxxxE"/>
    <property type="match status" value="1"/>
</dbReference>